<dbReference type="InterPro" id="IPR052814">
    <property type="entry name" value="Peroxisomal_DnaJ"/>
</dbReference>
<keyword evidence="3" id="KW-1185">Reference proteome</keyword>
<dbReference type="PANTHER" id="PTHR45006">
    <property type="entry name" value="DNAJ-LIKE PROTEIN 1"/>
    <property type="match status" value="1"/>
</dbReference>
<protein>
    <recommendedName>
        <fullName evidence="1">J domain-containing protein</fullName>
    </recommendedName>
</protein>
<accession>A0A397SKU4</accession>
<dbReference type="InterPro" id="IPR001623">
    <property type="entry name" value="DnaJ_domain"/>
</dbReference>
<dbReference type="SUPFAM" id="SSF46565">
    <property type="entry name" value="Chaperone J-domain"/>
    <property type="match status" value="1"/>
</dbReference>
<dbReference type="Pfam" id="PF14308">
    <property type="entry name" value="DnaJ-X"/>
    <property type="match status" value="1"/>
</dbReference>
<dbReference type="Proteomes" id="UP000265703">
    <property type="component" value="Unassembled WGS sequence"/>
</dbReference>
<dbReference type="PRINTS" id="PR00625">
    <property type="entry name" value="JDOMAIN"/>
</dbReference>
<dbReference type="Pfam" id="PF00226">
    <property type="entry name" value="DnaJ"/>
    <property type="match status" value="1"/>
</dbReference>
<dbReference type="PROSITE" id="PS50076">
    <property type="entry name" value="DNAJ_2"/>
    <property type="match status" value="1"/>
</dbReference>
<evidence type="ECO:0000313" key="2">
    <source>
        <dbReference type="EMBL" id="RIA86272.1"/>
    </source>
</evidence>
<organism evidence="2 3">
    <name type="scientific">Glomus cerebriforme</name>
    <dbReference type="NCBI Taxonomy" id="658196"/>
    <lineage>
        <taxon>Eukaryota</taxon>
        <taxon>Fungi</taxon>
        <taxon>Fungi incertae sedis</taxon>
        <taxon>Mucoromycota</taxon>
        <taxon>Glomeromycotina</taxon>
        <taxon>Glomeromycetes</taxon>
        <taxon>Glomerales</taxon>
        <taxon>Glomeraceae</taxon>
        <taxon>Glomus</taxon>
    </lineage>
</organism>
<dbReference type="CDD" id="cd06257">
    <property type="entry name" value="DnaJ"/>
    <property type="match status" value="1"/>
</dbReference>
<gene>
    <name evidence="2" type="ORF">C1645_779971</name>
</gene>
<evidence type="ECO:0000313" key="3">
    <source>
        <dbReference type="Proteomes" id="UP000265703"/>
    </source>
</evidence>
<dbReference type="Gene3D" id="1.10.287.110">
    <property type="entry name" value="DnaJ domain"/>
    <property type="match status" value="1"/>
</dbReference>
<comment type="caution">
    <text evidence="2">The sequence shown here is derived from an EMBL/GenBank/DDBJ whole genome shotgun (WGS) entry which is preliminary data.</text>
</comment>
<name>A0A397SKU4_9GLOM</name>
<dbReference type="InterPro" id="IPR026894">
    <property type="entry name" value="DnaJ_X"/>
</dbReference>
<proteinExistence type="predicted"/>
<sequence>MDLQAKLRENKRQLESGEINEDKYHECRKSILDKWSGETDAINKPKRTDLYVLLQLEPNATGAKINSSYRRLALKYHPDKNGGIEPEEWSKLSNAYQILSDKNSRILYDNFGTINNSLAGRASLNHYVGGDSWQPYIGDLETGPWLFSFMEHNNINRTEQKEHRHTIRVSNIVRFLQDKLSRFPKQDNPSELKSFEGILHQEAQKLSAESNGKELLSLLGKIYISEAQAYLSNIISIDTFDAQSYSIGNFFKSIMLFTYLIFGYLTLRTKDRPNQEEIYKVVWKLSRSEISSIARETCKEIFNNKNRNKESNHLANSLHLLGKVWLEVSTL</sequence>
<evidence type="ECO:0000259" key="1">
    <source>
        <dbReference type="PROSITE" id="PS50076"/>
    </source>
</evidence>
<feature type="domain" description="J" evidence="1">
    <location>
        <begin position="49"/>
        <end position="112"/>
    </location>
</feature>
<dbReference type="GO" id="GO:0016558">
    <property type="term" value="P:protein import into peroxisome matrix"/>
    <property type="evidence" value="ECO:0007669"/>
    <property type="project" value="TreeGrafter"/>
</dbReference>
<dbReference type="EMBL" id="QKYT01000373">
    <property type="protein sequence ID" value="RIA86272.1"/>
    <property type="molecule type" value="Genomic_DNA"/>
</dbReference>
<dbReference type="AlphaFoldDB" id="A0A397SKU4"/>
<dbReference type="STRING" id="658196.A0A397SKU4"/>
<dbReference type="OrthoDB" id="436519at2759"/>
<dbReference type="SMART" id="SM00271">
    <property type="entry name" value="DnaJ"/>
    <property type="match status" value="1"/>
</dbReference>
<dbReference type="PANTHER" id="PTHR45006:SF1">
    <property type="entry name" value="DNAJ-LIKE PROTEIN 1"/>
    <property type="match status" value="1"/>
</dbReference>
<dbReference type="InterPro" id="IPR036869">
    <property type="entry name" value="J_dom_sf"/>
</dbReference>
<dbReference type="GO" id="GO:0005829">
    <property type="term" value="C:cytosol"/>
    <property type="evidence" value="ECO:0007669"/>
    <property type="project" value="TreeGrafter"/>
</dbReference>
<reference evidence="2 3" key="1">
    <citation type="submission" date="2018-06" db="EMBL/GenBank/DDBJ databases">
        <title>Comparative genomics reveals the genomic features of Rhizophagus irregularis, R. cerebriforme, R. diaphanum and Gigaspora rosea, and their symbiotic lifestyle signature.</title>
        <authorList>
            <person name="Morin E."/>
            <person name="San Clemente H."/>
            <person name="Chen E.C.H."/>
            <person name="De La Providencia I."/>
            <person name="Hainaut M."/>
            <person name="Kuo A."/>
            <person name="Kohler A."/>
            <person name="Murat C."/>
            <person name="Tang N."/>
            <person name="Roy S."/>
            <person name="Loubradou J."/>
            <person name="Henrissat B."/>
            <person name="Grigoriev I.V."/>
            <person name="Corradi N."/>
            <person name="Roux C."/>
            <person name="Martin F.M."/>
        </authorList>
    </citation>
    <scope>NUCLEOTIDE SEQUENCE [LARGE SCALE GENOMIC DNA]</scope>
    <source>
        <strain evidence="2 3">DAOM 227022</strain>
    </source>
</reference>